<organism evidence="2 3">
    <name type="scientific">Octopus sinensis</name>
    <name type="common">East Asian common octopus</name>
    <dbReference type="NCBI Taxonomy" id="2607531"/>
    <lineage>
        <taxon>Eukaryota</taxon>
        <taxon>Metazoa</taxon>
        <taxon>Spiralia</taxon>
        <taxon>Lophotrochozoa</taxon>
        <taxon>Mollusca</taxon>
        <taxon>Cephalopoda</taxon>
        <taxon>Coleoidea</taxon>
        <taxon>Octopodiformes</taxon>
        <taxon>Octopoda</taxon>
        <taxon>Incirrata</taxon>
        <taxon>Octopodidae</taxon>
        <taxon>Octopus</taxon>
    </lineage>
</organism>
<dbReference type="AlphaFoldDB" id="A0A6P7U3I4"/>
<reference evidence="3" key="1">
    <citation type="submission" date="2025-08" db="UniProtKB">
        <authorList>
            <consortium name="RefSeq"/>
        </authorList>
    </citation>
    <scope>IDENTIFICATION</scope>
</reference>
<feature type="transmembrane region" description="Helical" evidence="1">
    <location>
        <begin position="183"/>
        <end position="201"/>
    </location>
</feature>
<keyword evidence="2" id="KW-1185">Reference proteome</keyword>
<dbReference type="Proteomes" id="UP000515154">
    <property type="component" value="Unplaced"/>
</dbReference>
<gene>
    <name evidence="3" type="primary">LOC115229976</name>
</gene>
<dbReference type="RefSeq" id="XP_029656092.1">
    <property type="nucleotide sequence ID" value="XM_029800232.2"/>
</dbReference>
<dbReference type="KEGG" id="osn:115229976"/>
<accession>A0A6P7U3I4</accession>
<protein>
    <submittedName>
        <fullName evidence="3">Uncharacterized protein LOC115229976</fullName>
    </submittedName>
</protein>
<name>A0A6P7U3I4_9MOLL</name>
<evidence type="ECO:0000313" key="3">
    <source>
        <dbReference type="RefSeq" id="XP_029656092.1"/>
    </source>
</evidence>
<keyword evidence="1" id="KW-0812">Transmembrane</keyword>
<sequence length="203" mass="23328">MEFNKTKNHFITLKKINTFFCYSLSLSPGSDYGEVECWKNKLNCSDATSYQCSLNDSDVSSPKYLEAVSSVKRLVYFDRRNKWSNDSGYLCEANAVLPEKKDVTFQWEIGRYYTDKTDDRVESVTVPALDKCYTEISSFYPCNSLKNPGSYTFVKCTVFQQTREVSVYSWTKLRCNTGSVTQFSKWVLVINLIILLLAVAISR</sequence>
<evidence type="ECO:0000313" key="2">
    <source>
        <dbReference type="Proteomes" id="UP000515154"/>
    </source>
</evidence>
<keyword evidence="1" id="KW-1133">Transmembrane helix</keyword>
<keyword evidence="1" id="KW-0472">Membrane</keyword>
<evidence type="ECO:0000256" key="1">
    <source>
        <dbReference type="SAM" id="Phobius"/>
    </source>
</evidence>
<proteinExistence type="predicted"/>